<evidence type="ECO:0000259" key="2">
    <source>
        <dbReference type="Pfam" id="PF03950"/>
    </source>
</evidence>
<evidence type="ECO:0000256" key="1">
    <source>
        <dbReference type="ARBA" id="ARBA00022917"/>
    </source>
</evidence>
<dbReference type="GO" id="GO:0017102">
    <property type="term" value="C:methionyl glutamyl tRNA synthetase complex"/>
    <property type="evidence" value="ECO:0007669"/>
    <property type="project" value="TreeGrafter"/>
</dbReference>
<protein>
    <submittedName>
        <fullName evidence="3">Bifunctional glutamate/proline--tRNA ligase (inferred by orthology to a D. melanogaster protein)</fullName>
    </submittedName>
</protein>
<dbReference type="Gene3D" id="2.40.240.10">
    <property type="entry name" value="Ribosomal Protein L25, Chain P"/>
    <property type="match status" value="1"/>
</dbReference>
<dbReference type="PANTHER" id="PTHR43097:SF5">
    <property type="entry name" value="GLUTAMATE--TRNA LIGASE"/>
    <property type="match status" value="1"/>
</dbReference>
<accession>A0A0M3JLU6</accession>
<dbReference type="AlphaFoldDB" id="A0A0M3JLU6"/>
<dbReference type="GO" id="GO:0005829">
    <property type="term" value="C:cytosol"/>
    <property type="evidence" value="ECO:0007669"/>
    <property type="project" value="TreeGrafter"/>
</dbReference>
<sequence length="122" mass="13810">LVKIKVNGQSKAESKSVSVHPKRTDIGEKEIWYAGTIYVERIDANEMKIGDTVTFINWGNMKIADVRKDKNGKIEGISADLDLDNKVSTQPTHALCSDLSFHSLMCLFVVQFVRIESKYYQN</sequence>
<evidence type="ECO:0000313" key="3">
    <source>
        <dbReference type="WBParaSite" id="ASIM_0000862701-mRNA-1"/>
    </source>
</evidence>
<dbReference type="InterPro" id="IPR050132">
    <property type="entry name" value="Gln/Glu-tRNA_Ligase"/>
</dbReference>
<dbReference type="InterPro" id="IPR011035">
    <property type="entry name" value="Ribosomal_bL25/Gln-tRNA_synth"/>
</dbReference>
<dbReference type="SUPFAM" id="SSF50715">
    <property type="entry name" value="Ribosomal protein L25-like"/>
    <property type="match status" value="1"/>
</dbReference>
<dbReference type="GO" id="GO:0005524">
    <property type="term" value="F:ATP binding"/>
    <property type="evidence" value="ECO:0007669"/>
    <property type="project" value="InterPro"/>
</dbReference>
<feature type="domain" description="Glutamyl/glutaminyl-tRNA synthetase class Ib anti-codon binding" evidence="2">
    <location>
        <begin position="2"/>
        <end position="81"/>
    </location>
</feature>
<name>A0A0M3JLU6_ANISI</name>
<dbReference type="GO" id="GO:0006424">
    <property type="term" value="P:glutamyl-tRNA aminoacylation"/>
    <property type="evidence" value="ECO:0007669"/>
    <property type="project" value="TreeGrafter"/>
</dbReference>
<dbReference type="GO" id="GO:0004818">
    <property type="term" value="F:glutamate-tRNA ligase activity"/>
    <property type="evidence" value="ECO:0007669"/>
    <property type="project" value="TreeGrafter"/>
</dbReference>
<dbReference type="InterPro" id="IPR020056">
    <property type="entry name" value="Rbsml_bL25/Gln-tRNA_synth_N"/>
</dbReference>
<proteinExistence type="predicted"/>
<dbReference type="WBParaSite" id="ASIM_0000862701-mRNA-1">
    <property type="protein sequence ID" value="ASIM_0000862701-mRNA-1"/>
    <property type="gene ID" value="ASIM_0000862701"/>
</dbReference>
<dbReference type="InterPro" id="IPR020059">
    <property type="entry name" value="Glu/Gln-tRNA-synth_Ib_codon-bd"/>
</dbReference>
<organism evidence="3">
    <name type="scientific">Anisakis simplex</name>
    <name type="common">Herring worm</name>
    <dbReference type="NCBI Taxonomy" id="6269"/>
    <lineage>
        <taxon>Eukaryota</taxon>
        <taxon>Metazoa</taxon>
        <taxon>Ecdysozoa</taxon>
        <taxon>Nematoda</taxon>
        <taxon>Chromadorea</taxon>
        <taxon>Rhabditida</taxon>
        <taxon>Spirurina</taxon>
        <taxon>Ascaridomorpha</taxon>
        <taxon>Ascaridoidea</taxon>
        <taxon>Anisakidae</taxon>
        <taxon>Anisakis</taxon>
        <taxon>Anisakis simplex complex</taxon>
    </lineage>
</organism>
<dbReference type="PANTHER" id="PTHR43097">
    <property type="entry name" value="GLUTAMINE-TRNA LIGASE"/>
    <property type="match status" value="1"/>
</dbReference>
<dbReference type="Pfam" id="PF03950">
    <property type="entry name" value="tRNA-synt_1c_C"/>
    <property type="match status" value="1"/>
</dbReference>
<keyword evidence="1" id="KW-0648">Protein biosynthesis</keyword>
<reference evidence="3" key="1">
    <citation type="submission" date="2017-02" db="UniProtKB">
        <authorList>
            <consortium name="WormBaseParasite"/>
        </authorList>
    </citation>
    <scope>IDENTIFICATION</scope>
</reference>